<proteinExistence type="inferred from homology"/>
<evidence type="ECO:0000313" key="7">
    <source>
        <dbReference type="Proteomes" id="UP000178935"/>
    </source>
</evidence>
<evidence type="ECO:0000256" key="1">
    <source>
        <dbReference type="ARBA" id="ARBA00006594"/>
    </source>
</evidence>
<reference evidence="6 7" key="1">
    <citation type="journal article" date="2016" name="Nat. Commun.">
        <title>Thousands of microbial genomes shed light on interconnected biogeochemical processes in an aquifer system.</title>
        <authorList>
            <person name="Anantharaman K."/>
            <person name="Brown C.T."/>
            <person name="Hug L.A."/>
            <person name="Sharon I."/>
            <person name="Castelle C.J."/>
            <person name="Probst A.J."/>
            <person name="Thomas B.C."/>
            <person name="Singh A."/>
            <person name="Wilkins M.J."/>
            <person name="Karaoz U."/>
            <person name="Brodie E.L."/>
            <person name="Williams K.H."/>
            <person name="Hubbard S.S."/>
            <person name="Banfield J.F."/>
        </authorList>
    </citation>
    <scope>NUCLEOTIDE SEQUENCE [LARGE SCALE GENOMIC DNA]</scope>
</reference>
<dbReference type="PROSITE" id="PS00092">
    <property type="entry name" value="N6_MTASE"/>
    <property type="match status" value="1"/>
</dbReference>
<dbReference type="InterPro" id="IPR002941">
    <property type="entry name" value="DNA_methylase_N4/N6"/>
</dbReference>
<dbReference type="AlphaFoldDB" id="A0A1G2JKD8"/>
<evidence type="ECO:0000256" key="3">
    <source>
        <dbReference type="ARBA" id="ARBA00022679"/>
    </source>
</evidence>
<keyword evidence="3" id="KW-0808">Transferase</keyword>
<dbReference type="InterPro" id="IPR029063">
    <property type="entry name" value="SAM-dependent_MTases_sf"/>
</dbReference>
<dbReference type="GO" id="GO:0003677">
    <property type="term" value="F:DNA binding"/>
    <property type="evidence" value="ECO:0007669"/>
    <property type="project" value="InterPro"/>
</dbReference>
<protein>
    <recommendedName>
        <fullName evidence="5">DNA methylase N-4/N-6 domain-containing protein</fullName>
    </recommendedName>
</protein>
<keyword evidence="4" id="KW-0949">S-adenosyl-L-methionine</keyword>
<feature type="domain" description="DNA methylase N-4/N-6" evidence="5">
    <location>
        <begin position="86"/>
        <end position="405"/>
    </location>
</feature>
<dbReference type="Proteomes" id="UP000178935">
    <property type="component" value="Unassembled WGS sequence"/>
</dbReference>
<dbReference type="PIRSF" id="PIRSF015855">
    <property type="entry name" value="TypeIII_Mtase_mKpnI"/>
    <property type="match status" value="1"/>
</dbReference>
<dbReference type="PRINTS" id="PR00508">
    <property type="entry name" value="S21N4MTFRASE"/>
</dbReference>
<evidence type="ECO:0000256" key="4">
    <source>
        <dbReference type="ARBA" id="ARBA00022691"/>
    </source>
</evidence>
<evidence type="ECO:0000259" key="5">
    <source>
        <dbReference type="Pfam" id="PF01555"/>
    </source>
</evidence>
<dbReference type="GO" id="GO:0032259">
    <property type="term" value="P:methylation"/>
    <property type="evidence" value="ECO:0007669"/>
    <property type="project" value="UniProtKB-KW"/>
</dbReference>
<evidence type="ECO:0000313" key="6">
    <source>
        <dbReference type="EMBL" id="OGZ87595.1"/>
    </source>
</evidence>
<organism evidence="6 7">
    <name type="scientific">Candidatus Staskawiczbacteria bacterium RIFOXYD1_FULL_32_13</name>
    <dbReference type="NCBI Taxonomy" id="1802234"/>
    <lineage>
        <taxon>Bacteria</taxon>
        <taxon>Candidatus Staskawicziibacteriota</taxon>
    </lineage>
</organism>
<dbReference type="InterPro" id="IPR002295">
    <property type="entry name" value="N4/N6-MTase_EcoPI_Mod-like"/>
</dbReference>
<dbReference type="GO" id="GO:0008170">
    <property type="term" value="F:N-methyltransferase activity"/>
    <property type="evidence" value="ECO:0007669"/>
    <property type="project" value="InterPro"/>
</dbReference>
<dbReference type="InterPro" id="IPR001091">
    <property type="entry name" value="RM_Methyltransferase"/>
</dbReference>
<dbReference type="SUPFAM" id="SSF53335">
    <property type="entry name" value="S-adenosyl-L-methionine-dependent methyltransferases"/>
    <property type="match status" value="1"/>
</dbReference>
<dbReference type="InterPro" id="IPR002052">
    <property type="entry name" value="DNA_methylase_N6_adenine_CS"/>
</dbReference>
<dbReference type="Pfam" id="PF01555">
    <property type="entry name" value="N6_N4_Mtase"/>
    <property type="match status" value="1"/>
</dbReference>
<accession>A0A1G2JKD8</accession>
<keyword evidence="2" id="KW-0489">Methyltransferase</keyword>
<comment type="caution">
    <text evidence="6">The sequence shown here is derived from an EMBL/GenBank/DDBJ whole genome shotgun (WGS) entry which is preliminary data.</text>
</comment>
<gene>
    <name evidence="6" type="ORF">A2561_03960</name>
</gene>
<dbReference type="EMBL" id="MHPU01000040">
    <property type="protein sequence ID" value="OGZ87595.1"/>
    <property type="molecule type" value="Genomic_DNA"/>
</dbReference>
<name>A0A1G2JKD8_9BACT</name>
<dbReference type="Gene3D" id="3.40.50.150">
    <property type="entry name" value="Vaccinia Virus protein VP39"/>
    <property type="match status" value="1"/>
</dbReference>
<evidence type="ECO:0000256" key="2">
    <source>
        <dbReference type="ARBA" id="ARBA00022603"/>
    </source>
</evidence>
<comment type="similarity">
    <text evidence="1">Belongs to the N(4)/N(6)-methyltransferase family.</text>
</comment>
<sequence length="558" mass="64328">MEREVEKLKLEVGRLKKELKKKKKYGLVWEEKPEEVVEMCKAKLPVLKEVKSKEIITDKDKPMNLLIEGDNYHALSVLNYTHKGKIDLIYIDPPYNTGAKDWLYNNSFIDNEDPFRHSKWLSFMHSRLKLAKNLLSQNGILAVAIDHYELFSLGLMVDEIFGEDNRLAIVTVVHKAEGRQFVKGFNPTCEYVLFYAKDKTKCTVNMVPLDSGVQASFDLEDEYGKYRLENNIRLGGGSVSLRVNNPTSWYPIYVSKDCKIISLEKHSGSISVYPITKKGEERTWNTSKGTFQTNLENGQFVAKNEDGCYVIYRKYREKQSIKTHWIKPQYNATRYGTQLLNSILGSNTFNFPKSLFAIIDILKIATSPKSTVLDFFAGSGTTGHAVFEMNKEDEGQRQFILCTNNENKICEEVTYPRIEKVIKGYKNTKIENIAGLGGNLKYFKTEFVDAESNDRNKIKLTKEVTEMLCIKEETFEMVKGDEDFKIFKNTKYYTGIIFDQSAIEDFKKAIKDIKGSISVYVFSLTDEDFSEDFEDVKQKIKISPIPEAILRVYRRIFK</sequence>